<evidence type="ECO:0000313" key="3">
    <source>
        <dbReference type="Proteomes" id="UP000292685"/>
    </source>
</evidence>
<sequence length="324" mass="35130">MRRVLVLGGTGWLGRAIALNALRTGAEVVCLARGESGVPPAGARLVRADRRDPGAYDALSGDWDHVVELSYQSDLVEPALEALADRARHWTLISTMSVYRRNDEPGANETAEVLEPRDLSDYGQAKVAAERASSARLGDRLAVARAGLIVGPGDPSDRFGYWVARLHRGGPVLIPQTARRYVQVIDVGDLAEWVSTTGLEGRAGVFNVTGSSVPLAEFLTSAAAVSGYDGEFRSVSDEWLLRHDVHYWAGPRSLPLWLPVADAGFAQRDNTAFLEAGGRVRPIAETLQRALDDEIARGPLRPRRAGLTAEEESDLLRLRDDGPH</sequence>
<proteinExistence type="predicted"/>
<dbReference type="GO" id="GO:0004029">
    <property type="term" value="F:aldehyde dehydrogenase (NAD+) activity"/>
    <property type="evidence" value="ECO:0007669"/>
    <property type="project" value="TreeGrafter"/>
</dbReference>
<dbReference type="GO" id="GO:0005737">
    <property type="term" value="C:cytoplasm"/>
    <property type="evidence" value="ECO:0007669"/>
    <property type="project" value="TreeGrafter"/>
</dbReference>
<keyword evidence="3" id="KW-1185">Reference proteome</keyword>
<dbReference type="SUPFAM" id="SSF51735">
    <property type="entry name" value="NAD(P)-binding Rossmann-fold domains"/>
    <property type="match status" value="1"/>
</dbReference>
<protein>
    <submittedName>
        <fullName evidence="2">Nucleoside-diphosphate-sugar epimerase</fullName>
    </submittedName>
</protein>
<dbReference type="Pfam" id="PF01370">
    <property type="entry name" value="Epimerase"/>
    <property type="match status" value="1"/>
</dbReference>
<evidence type="ECO:0000313" key="2">
    <source>
        <dbReference type="EMBL" id="RZU62977.1"/>
    </source>
</evidence>
<dbReference type="EMBL" id="SHLA01000001">
    <property type="protein sequence ID" value="RZU62977.1"/>
    <property type="molecule type" value="Genomic_DNA"/>
</dbReference>
<dbReference type="PANTHER" id="PTHR48079:SF6">
    <property type="entry name" value="NAD(P)-BINDING DOMAIN-CONTAINING PROTEIN-RELATED"/>
    <property type="match status" value="1"/>
</dbReference>
<feature type="domain" description="NAD-dependent epimerase/dehydratase" evidence="1">
    <location>
        <begin position="4"/>
        <end position="196"/>
    </location>
</feature>
<comment type="caution">
    <text evidence="2">The sequence shown here is derived from an EMBL/GenBank/DDBJ whole genome shotgun (WGS) entry which is preliminary data.</text>
</comment>
<dbReference type="AlphaFoldDB" id="A0A4Q8AF99"/>
<dbReference type="Gene3D" id="3.40.50.720">
    <property type="entry name" value="NAD(P)-binding Rossmann-like Domain"/>
    <property type="match status" value="1"/>
</dbReference>
<dbReference type="PANTHER" id="PTHR48079">
    <property type="entry name" value="PROTEIN YEEZ"/>
    <property type="match status" value="1"/>
</dbReference>
<organism evidence="2 3">
    <name type="scientific">Zhihengliuella halotolerans</name>
    <dbReference type="NCBI Taxonomy" id="370736"/>
    <lineage>
        <taxon>Bacteria</taxon>
        <taxon>Bacillati</taxon>
        <taxon>Actinomycetota</taxon>
        <taxon>Actinomycetes</taxon>
        <taxon>Micrococcales</taxon>
        <taxon>Micrococcaceae</taxon>
        <taxon>Zhihengliuella</taxon>
    </lineage>
</organism>
<dbReference type="OrthoDB" id="7941246at2"/>
<dbReference type="InterPro" id="IPR036291">
    <property type="entry name" value="NAD(P)-bd_dom_sf"/>
</dbReference>
<dbReference type="InterPro" id="IPR001509">
    <property type="entry name" value="Epimerase_deHydtase"/>
</dbReference>
<accession>A0A4Q8AF99</accession>
<name>A0A4Q8AF99_9MICC</name>
<evidence type="ECO:0000259" key="1">
    <source>
        <dbReference type="Pfam" id="PF01370"/>
    </source>
</evidence>
<gene>
    <name evidence="2" type="ORF">EV380_2583</name>
</gene>
<dbReference type="RefSeq" id="WP_130451476.1">
    <property type="nucleotide sequence ID" value="NZ_SHLA01000001.1"/>
</dbReference>
<dbReference type="InterPro" id="IPR051783">
    <property type="entry name" value="NAD(P)-dependent_oxidoreduct"/>
</dbReference>
<reference evidence="2 3" key="1">
    <citation type="submission" date="2019-02" db="EMBL/GenBank/DDBJ databases">
        <title>Sequencing the genomes of 1000 actinobacteria strains.</title>
        <authorList>
            <person name="Klenk H.-P."/>
        </authorList>
    </citation>
    <scope>NUCLEOTIDE SEQUENCE [LARGE SCALE GENOMIC DNA]</scope>
    <source>
        <strain evidence="2 3">DSM 17364</strain>
    </source>
</reference>
<dbReference type="Proteomes" id="UP000292685">
    <property type="component" value="Unassembled WGS sequence"/>
</dbReference>